<evidence type="ECO:0000259" key="6">
    <source>
        <dbReference type="PROSITE" id="PS50850"/>
    </source>
</evidence>
<dbReference type="InterPro" id="IPR005829">
    <property type="entry name" value="Sugar_transporter_CS"/>
</dbReference>
<gene>
    <name evidence="7" type="ORF">OSSY52_04660</name>
</gene>
<dbReference type="InterPro" id="IPR020846">
    <property type="entry name" value="MFS_dom"/>
</dbReference>
<keyword evidence="4 5" id="KW-0472">Membrane</keyword>
<dbReference type="InterPro" id="IPR011701">
    <property type="entry name" value="MFS"/>
</dbReference>
<dbReference type="Pfam" id="PF07690">
    <property type="entry name" value="MFS_1"/>
    <property type="match status" value="1"/>
</dbReference>
<name>A0A7G1G308_9BACT</name>
<comment type="subcellular location">
    <subcellularLocation>
        <location evidence="1">Membrane</location>
        <topology evidence="1">Multi-pass membrane protein</topology>
    </subcellularLocation>
</comment>
<keyword evidence="8" id="KW-1185">Reference proteome</keyword>
<evidence type="ECO:0000313" key="8">
    <source>
        <dbReference type="Proteomes" id="UP000516361"/>
    </source>
</evidence>
<feature type="transmembrane region" description="Helical" evidence="5">
    <location>
        <begin position="166"/>
        <end position="184"/>
    </location>
</feature>
<dbReference type="InterPro" id="IPR053160">
    <property type="entry name" value="MFS_DHA3_Transporter"/>
</dbReference>
<evidence type="ECO:0000256" key="3">
    <source>
        <dbReference type="ARBA" id="ARBA00022989"/>
    </source>
</evidence>
<evidence type="ECO:0000256" key="4">
    <source>
        <dbReference type="ARBA" id="ARBA00023136"/>
    </source>
</evidence>
<dbReference type="AlphaFoldDB" id="A0A7G1G308"/>
<evidence type="ECO:0000256" key="5">
    <source>
        <dbReference type="SAM" id="Phobius"/>
    </source>
</evidence>
<organism evidence="7 8">
    <name type="scientific">Tepiditoga spiralis</name>
    <dbReference type="NCBI Taxonomy" id="2108365"/>
    <lineage>
        <taxon>Bacteria</taxon>
        <taxon>Thermotogati</taxon>
        <taxon>Thermotogota</taxon>
        <taxon>Thermotogae</taxon>
        <taxon>Petrotogales</taxon>
        <taxon>Petrotogaceae</taxon>
        <taxon>Tepiditoga</taxon>
    </lineage>
</organism>
<evidence type="ECO:0000256" key="2">
    <source>
        <dbReference type="ARBA" id="ARBA00022692"/>
    </source>
</evidence>
<accession>A0A7G1G308</accession>
<dbReference type="GO" id="GO:0022857">
    <property type="term" value="F:transmembrane transporter activity"/>
    <property type="evidence" value="ECO:0007669"/>
    <property type="project" value="InterPro"/>
</dbReference>
<keyword evidence="3 5" id="KW-1133">Transmembrane helix</keyword>
<proteinExistence type="predicted"/>
<protein>
    <recommendedName>
        <fullName evidence="6">Major facilitator superfamily (MFS) profile domain-containing protein</fullName>
    </recommendedName>
</protein>
<dbReference type="GO" id="GO:0016020">
    <property type="term" value="C:membrane"/>
    <property type="evidence" value="ECO:0007669"/>
    <property type="project" value="UniProtKB-SubCell"/>
</dbReference>
<dbReference type="Gene3D" id="1.20.1250.20">
    <property type="entry name" value="MFS general substrate transporter like domains"/>
    <property type="match status" value="1"/>
</dbReference>
<dbReference type="PROSITE" id="PS00216">
    <property type="entry name" value="SUGAR_TRANSPORT_1"/>
    <property type="match status" value="1"/>
</dbReference>
<keyword evidence="2 5" id="KW-0812">Transmembrane</keyword>
<feature type="transmembrane region" description="Helical" evidence="5">
    <location>
        <begin position="265"/>
        <end position="285"/>
    </location>
</feature>
<evidence type="ECO:0000256" key="1">
    <source>
        <dbReference type="ARBA" id="ARBA00004141"/>
    </source>
</evidence>
<feature type="domain" description="Major facilitator superfamily (MFS) profile" evidence="6">
    <location>
        <begin position="1"/>
        <end position="412"/>
    </location>
</feature>
<feature type="transmembrane region" description="Helical" evidence="5">
    <location>
        <begin position="356"/>
        <end position="379"/>
    </location>
</feature>
<dbReference type="InterPro" id="IPR036259">
    <property type="entry name" value="MFS_trans_sf"/>
</dbReference>
<dbReference type="InParanoid" id="A0A7G1G308"/>
<dbReference type="KEGG" id="ocy:OSSY52_04660"/>
<dbReference type="EMBL" id="AP018712">
    <property type="protein sequence ID" value="BBE30325.1"/>
    <property type="molecule type" value="Genomic_DNA"/>
</dbReference>
<dbReference type="SUPFAM" id="SSF103473">
    <property type="entry name" value="MFS general substrate transporter"/>
    <property type="match status" value="1"/>
</dbReference>
<reference evidence="7 8" key="1">
    <citation type="submission" date="2018-06" db="EMBL/GenBank/DDBJ databases">
        <title>Genome sequencing of Oceanotoga sp. sy52.</title>
        <authorList>
            <person name="Mori K."/>
        </authorList>
    </citation>
    <scope>NUCLEOTIDE SEQUENCE [LARGE SCALE GENOMIC DNA]</scope>
    <source>
        <strain evidence="8">sy52</strain>
    </source>
</reference>
<feature type="transmembrane region" description="Helical" evidence="5">
    <location>
        <begin position="141"/>
        <end position="159"/>
    </location>
</feature>
<dbReference type="PROSITE" id="PS50850">
    <property type="entry name" value="MFS"/>
    <property type="match status" value="1"/>
</dbReference>
<sequence>MKFKKDKQYYKFCMYGFFKNLRFFEPFLILFFLEKGLNYFQIGILYAIREISTNILEIPTGIVADSIGRRRTMISSFSSYIISFIFFYLSKSYWLFILGMVFFSFGEAFRTGTHKAMIFEYLKIKGWEDYKVDYYGHTRSSSQFGSAVSSLIAASIVFFSKNYSLIFLFSIIPYIMDLLLMMTYPKELDGELKTFDEKKLKNNFKKVIKDFILSFKDIKLLKAVLNSSIYTGYYKAVKDYLQPVLKSFALTLPLFLTFKNEQRESLIIGVVYFVIFIFTAFAARFSGKFAKIFSSFSKPLNITLIIGLSSGIVAGLFYDIDLRILSIVFYLLIYMLENLRKPLGVAYISSSLNKDILATILSASSQMSTIIVALSSIILGFCADVFGPGNAIIILSALLLIFTPLFLIKEKK</sequence>
<feature type="transmembrane region" description="Helical" evidence="5">
    <location>
        <begin position="77"/>
        <end position="105"/>
    </location>
</feature>
<feature type="transmembrane region" description="Helical" evidence="5">
    <location>
        <begin position="391"/>
        <end position="408"/>
    </location>
</feature>
<dbReference type="CDD" id="cd06174">
    <property type="entry name" value="MFS"/>
    <property type="match status" value="1"/>
</dbReference>
<feature type="transmembrane region" description="Helical" evidence="5">
    <location>
        <begin position="305"/>
        <end position="336"/>
    </location>
</feature>
<dbReference type="RefSeq" id="WP_190615437.1">
    <property type="nucleotide sequence ID" value="NZ_AP018712.1"/>
</dbReference>
<dbReference type="Proteomes" id="UP000516361">
    <property type="component" value="Chromosome"/>
</dbReference>
<dbReference type="PANTHER" id="PTHR23530">
    <property type="entry name" value="TRANSPORT PROTEIN-RELATED"/>
    <property type="match status" value="1"/>
</dbReference>
<evidence type="ECO:0000313" key="7">
    <source>
        <dbReference type="EMBL" id="BBE30325.1"/>
    </source>
</evidence>
<dbReference type="PANTHER" id="PTHR23530:SF1">
    <property type="entry name" value="PERMEASE, MAJOR FACILITATOR SUPERFAMILY-RELATED"/>
    <property type="match status" value="1"/>
</dbReference>